<protein>
    <submittedName>
        <fullName evidence="2">Uncharacterized protein</fullName>
    </submittedName>
</protein>
<evidence type="ECO:0000313" key="2">
    <source>
        <dbReference type="EMBL" id="CUO12134.1"/>
    </source>
</evidence>
<dbReference type="RefSeq" id="WP_242864092.1">
    <property type="nucleotide sequence ID" value="NZ_CYYR01000015.1"/>
</dbReference>
<feature type="compositionally biased region" description="Pro residues" evidence="1">
    <location>
        <begin position="111"/>
        <end position="139"/>
    </location>
</feature>
<proteinExistence type="predicted"/>
<organism evidence="2 3">
    <name type="scientific">Roseburia inulinivorans</name>
    <dbReference type="NCBI Taxonomy" id="360807"/>
    <lineage>
        <taxon>Bacteria</taxon>
        <taxon>Bacillati</taxon>
        <taxon>Bacillota</taxon>
        <taxon>Clostridia</taxon>
        <taxon>Lachnospirales</taxon>
        <taxon>Lachnospiraceae</taxon>
        <taxon>Roseburia</taxon>
    </lineage>
</organism>
<reference evidence="2 3" key="1">
    <citation type="submission" date="2015-09" db="EMBL/GenBank/DDBJ databases">
        <authorList>
            <consortium name="Pathogen Informatics"/>
        </authorList>
    </citation>
    <scope>NUCLEOTIDE SEQUENCE [LARGE SCALE GENOMIC DNA]</scope>
    <source>
        <strain evidence="2 3">2789STDY5608835</strain>
    </source>
</reference>
<dbReference type="EMBL" id="CYYR01000015">
    <property type="protein sequence ID" value="CUO12134.1"/>
    <property type="molecule type" value="Genomic_DNA"/>
</dbReference>
<name>A0A174CG49_9FIRM</name>
<accession>A0A174CG49</accession>
<evidence type="ECO:0000313" key="3">
    <source>
        <dbReference type="Proteomes" id="UP000095395"/>
    </source>
</evidence>
<dbReference type="AlphaFoldDB" id="A0A174CG49"/>
<dbReference type="Proteomes" id="UP000095395">
    <property type="component" value="Unassembled WGS sequence"/>
</dbReference>
<sequence>MDYREEQFFRMQQSDTPKVPFYMSYPMQNLYLTEMEYEKDMDRMKELYPKDVARIMEVIEDECDKMEYEGSLMFDEYPDRLMLEQVTERIYQTVKNGTDSVMAEEFWGGNNPPPPPPPGRPGSMPPPPGRPGMMPPPPPRPDDPWRSLIGVMLNNEMYRRRCRHRRCRRWW</sequence>
<evidence type="ECO:0000256" key="1">
    <source>
        <dbReference type="SAM" id="MobiDB-lite"/>
    </source>
</evidence>
<gene>
    <name evidence="2" type="ORF">ERS852392_02227</name>
</gene>
<feature type="region of interest" description="Disordered" evidence="1">
    <location>
        <begin position="103"/>
        <end position="145"/>
    </location>
</feature>